<reference evidence="1 2" key="1">
    <citation type="submission" date="2007-03" db="EMBL/GenBank/DDBJ databases">
        <authorList>
            <person name="Fulton L."/>
            <person name="Clifton S."/>
            <person name="Fulton B."/>
            <person name="Xu J."/>
            <person name="Minx P."/>
            <person name="Pepin K.H."/>
            <person name="Johnson M."/>
            <person name="Thiruvilangam P."/>
            <person name="Bhonagiri V."/>
            <person name="Nash W.E."/>
            <person name="Mardis E.R."/>
            <person name="Wilson R.K."/>
        </authorList>
    </citation>
    <scope>NUCLEOTIDE SEQUENCE [LARGE SCALE GENOMIC DNA]</scope>
    <source>
        <strain evidence="1 2">ATCC 29174</strain>
    </source>
</reference>
<reference evidence="1 2" key="2">
    <citation type="submission" date="2007-04" db="EMBL/GenBank/DDBJ databases">
        <title>Draft genome sequence of Ruminococcus obeum (ATCC 29174).</title>
        <authorList>
            <person name="Sudarsanam P."/>
            <person name="Ley R."/>
            <person name="Guruge J."/>
            <person name="Turnbaugh P.J."/>
            <person name="Mahowald M."/>
            <person name="Liep D."/>
            <person name="Gordon J."/>
        </authorList>
    </citation>
    <scope>NUCLEOTIDE SEQUENCE [LARGE SCALE GENOMIC DNA]</scope>
    <source>
        <strain evidence="1 2">ATCC 29174</strain>
    </source>
</reference>
<proteinExistence type="predicted"/>
<dbReference type="HOGENOM" id="CLU_3340799_0_0_9"/>
<dbReference type="Proteomes" id="UP000006002">
    <property type="component" value="Unassembled WGS sequence"/>
</dbReference>
<gene>
    <name evidence="1" type="ORF">RUMOBE_01649</name>
</gene>
<organism evidence="1 2">
    <name type="scientific">Blautia obeum ATCC 29174</name>
    <dbReference type="NCBI Taxonomy" id="411459"/>
    <lineage>
        <taxon>Bacteria</taxon>
        <taxon>Bacillati</taxon>
        <taxon>Bacillota</taxon>
        <taxon>Clostridia</taxon>
        <taxon>Lachnospirales</taxon>
        <taxon>Lachnospiraceae</taxon>
        <taxon>Blautia</taxon>
    </lineage>
</organism>
<comment type="caution">
    <text evidence="1">The sequence shown here is derived from an EMBL/GenBank/DDBJ whole genome shotgun (WGS) entry which is preliminary data.</text>
</comment>
<dbReference type="AlphaFoldDB" id="A5ZRM1"/>
<name>A5ZRM1_9FIRM</name>
<sequence>MRYARLSFFVFESSIFLFRKVKLWYTKVQKRQKQIIS</sequence>
<protein>
    <submittedName>
        <fullName evidence="1">Uncharacterized protein</fullName>
    </submittedName>
</protein>
<accession>A5ZRM1</accession>
<evidence type="ECO:0000313" key="1">
    <source>
        <dbReference type="EMBL" id="EDM87839.1"/>
    </source>
</evidence>
<dbReference type="EMBL" id="AAVO02000005">
    <property type="protein sequence ID" value="EDM87839.1"/>
    <property type="molecule type" value="Genomic_DNA"/>
</dbReference>
<evidence type="ECO:0000313" key="2">
    <source>
        <dbReference type="Proteomes" id="UP000006002"/>
    </source>
</evidence>